<dbReference type="EMBL" id="BJYU01000022">
    <property type="protein sequence ID" value="GEO14410.1"/>
    <property type="molecule type" value="Genomic_DNA"/>
</dbReference>
<gene>
    <name evidence="2" type="ORF">MAE02_21060</name>
</gene>
<protein>
    <submittedName>
        <fullName evidence="2">Uncharacterized protein</fullName>
    </submittedName>
</protein>
<sequence length="124" mass="13424">MLGHKGRTNRINAEAPQKMLWIKGTIGLLGLECRIVEQSRGHQDEAQGSAFNKLRGCGNNARLILNVDLSHPYASQAPIGSRARKRMNGFEPFGGKKVRDGGSDPAGRADDKGLGRAFEAVQAR</sequence>
<name>A0A512BR29_9HYPH</name>
<keyword evidence="3" id="KW-1185">Reference proteome</keyword>
<evidence type="ECO:0000256" key="1">
    <source>
        <dbReference type="SAM" id="MobiDB-lite"/>
    </source>
</evidence>
<dbReference type="AlphaFoldDB" id="A0A512BR29"/>
<proteinExistence type="predicted"/>
<accession>A0A512BR29</accession>
<comment type="caution">
    <text evidence="2">The sequence shown here is derived from an EMBL/GenBank/DDBJ whole genome shotgun (WGS) entry which is preliminary data.</text>
</comment>
<feature type="region of interest" description="Disordered" evidence="1">
    <location>
        <begin position="80"/>
        <end position="115"/>
    </location>
</feature>
<feature type="compositionally biased region" description="Basic and acidic residues" evidence="1">
    <location>
        <begin position="97"/>
        <end position="114"/>
    </location>
</feature>
<reference evidence="2 3" key="1">
    <citation type="submission" date="2019-07" db="EMBL/GenBank/DDBJ databases">
        <title>Whole genome shotgun sequence of Microvirga aerophila NBRC 106136.</title>
        <authorList>
            <person name="Hosoyama A."/>
            <person name="Uohara A."/>
            <person name="Ohji S."/>
            <person name="Ichikawa N."/>
        </authorList>
    </citation>
    <scope>NUCLEOTIDE SEQUENCE [LARGE SCALE GENOMIC DNA]</scope>
    <source>
        <strain evidence="2 3">NBRC 106136</strain>
    </source>
</reference>
<evidence type="ECO:0000313" key="3">
    <source>
        <dbReference type="Proteomes" id="UP000321085"/>
    </source>
</evidence>
<evidence type="ECO:0000313" key="2">
    <source>
        <dbReference type="EMBL" id="GEO14410.1"/>
    </source>
</evidence>
<organism evidence="2 3">
    <name type="scientific">Microvirga aerophila</name>
    <dbReference type="NCBI Taxonomy" id="670291"/>
    <lineage>
        <taxon>Bacteria</taxon>
        <taxon>Pseudomonadati</taxon>
        <taxon>Pseudomonadota</taxon>
        <taxon>Alphaproteobacteria</taxon>
        <taxon>Hyphomicrobiales</taxon>
        <taxon>Methylobacteriaceae</taxon>
        <taxon>Microvirga</taxon>
    </lineage>
</organism>
<dbReference type="Proteomes" id="UP000321085">
    <property type="component" value="Unassembled WGS sequence"/>
</dbReference>